<dbReference type="OMA" id="CVIAFID"/>
<feature type="domain" description="Phosducin" evidence="3">
    <location>
        <begin position="21"/>
        <end position="176"/>
    </location>
</feature>
<dbReference type="eggNOG" id="KOG1672">
    <property type="taxonomic scope" value="Eukaryota"/>
</dbReference>
<proteinExistence type="inferred from homology"/>
<feature type="region of interest" description="Disordered" evidence="2">
    <location>
        <begin position="189"/>
        <end position="211"/>
    </location>
</feature>
<dbReference type="FunCoup" id="G8JTA5">
    <property type="interactions" value="714"/>
</dbReference>
<dbReference type="Pfam" id="PF02114">
    <property type="entry name" value="Phosducin"/>
    <property type="match status" value="1"/>
</dbReference>
<dbReference type="AlphaFoldDB" id="G8JTA5"/>
<dbReference type="Proteomes" id="UP000006790">
    <property type="component" value="Chromosome 4"/>
</dbReference>
<name>G8JTA5_ERECY</name>
<reference evidence="5" key="1">
    <citation type="journal article" date="2012" name="G3 (Bethesda)">
        <title>Pichia sorbitophila, an interspecies yeast hybrid reveals early steps of genome resolution following polyploidization.</title>
        <authorList>
            <person name="Leh Louis V."/>
            <person name="Despons L."/>
            <person name="Friedrich A."/>
            <person name="Martin T."/>
            <person name="Durrens P."/>
            <person name="Casaregola S."/>
            <person name="Neuveglise C."/>
            <person name="Fairhead C."/>
            <person name="Marck C."/>
            <person name="Cruz J.A."/>
            <person name="Straub M.L."/>
            <person name="Kugler V."/>
            <person name="Sacerdot C."/>
            <person name="Uzunov Z."/>
            <person name="Thierry A."/>
            <person name="Weiss S."/>
            <person name="Bleykasten C."/>
            <person name="De Montigny J."/>
            <person name="Jacques N."/>
            <person name="Jung P."/>
            <person name="Lemaire M."/>
            <person name="Mallet S."/>
            <person name="Morel G."/>
            <person name="Richard G.F."/>
            <person name="Sarkar A."/>
            <person name="Savel G."/>
            <person name="Schacherer J."/>
            <person name="Seret M.L."/>
            <person name="Talla E."/>
            <person name="Samson G."/>
            <person name="Jubin C."/>
            <person name="Poulain J."/>
            <person name="Vacherie B."/>
            <person name="Barbe V."/>
            <person name="Pelletier E."/>
            <person name="Sherman D.J."/>
            <person name="Westhof E."/>
            <person name="Weissenbach J."/>
            <person name="Baret P.V."/>
            <person name="Wincker P."/>
            <person name="Gaillardin C."/>
            <person name="Dujon B."/>
            <person name="Souciet J.L."/>
        </authorList>
    </citation>
    <scope>NUCLEOTIDE SEQUENCE [LARGE SCALE GENOMIC DNA]</scope>
    <source>
        <strain evidence="5">CBS 270.75 / DBVPG 7215 / KCTC 17166 / NRRL Y-17582</strain>
    </source>
</reference>
<accession>G8JTA5</accession>
<gene>
    <name evidence="4" type="ordered locus">Ecym_4182</name>
</gene>
<organism evidence="4 5">
    <name type="scientific">Eremothecium cymbalariae (strain CBS 270.75 / DBVPG 7215 / KCTC 17166 / NRRL Y-17582)</name>
    <name type="common">Yeast</name>
    <dbReference type="NCBI Taxonomy" id="931890"/>
    <lineage>
        <taxon>Eukaryota</taxon>
        <taxon>Fungi</taxon>
        <taxon>Dikarya</taxon>
        <taxon>Ascomycota</taxon>
        <taxon>Saccharomycotina</taxon>
        <taxon>Saccharomycetes</taxon>
        <taxon>Saccharomycetales</taxon>
        <taxon>Saccharomycetaceae</taxon>
        <taxon>Eremothecium</taxon>
    </lineage>
</organism>
<dbReference type="STRING" id="931890.G8JTA5"/>
<dbReference type="GO" id="GO:0045944">
    <property type="term" value="P:positive regulation of transcription by RNA polymerase II"/>
    <property type="evidence" value="ECO:0007669"/>
    <property type="project" value="EnsemblFungi"/>
</dbReference>
<dbReference type="InParanoid" id="G8JTA5"/>
<evidence type="ECO:0000313" key="5">
    <source>
        <dbReference type="Proteomes" id="UP000006790"/>
    </source>
</evidence>
<dbReference type="HOGENOM" id="CLU_072378_0_0_1"/>
<dbReference type="GO" id="GO:0006457">
    <property type="term" value="P:protein folding"/>
    <property type="evidence" value="ECO:0007669"/>
    <property type="project" value="EnsemblFungi"/>
</dbReference>
<dbReference type="GO" id="GO:0071444">
    <property type="term" value="P:cellular response to pheromone"/>
    <property type="evidence" value="ECO:0007669"/>
    <property type="project" value="EnsemblFungi"/>
</dbReference>
<evidence type="ECO:0000256" key="1">
    <source>
        <dbReference type="ARBA" id="ARBA00009686"/>
    </source>
</evidence>
<dbReference type="CDD" id="cd02989">
    <property type="entry name" value="Phd_like_TxnDC9"/>
    <property type="match status" value="1"/>
</dbReference>
<comment type="similarity">
    <text evidence="1">Belongs to the phosducin family.</text>
</comment>
<dbReference type="GO" id="GO:0031683">
    <property type="term" value="F:G-protein beta/gamma-subunit complex binding"/>
    <property type="evidence" value="ECO:0007669"/>
    <property type="project" value="EnsemblFungi"/>
</dbReference>
<dbReference type="GeneID" id="11471251"/>
<evidence type="ECO:0000259" key="3">
    <source>
        <dbReference type="Pfam" id="PF02114"/>
    </source>
</evidence>
<dbReference type="RefSeq" id="XP_003646075.1">
    <property type="nucleotide sequence ID" value="XM_003646027.1"/>
</dbReference>
<dbReference type="PANTHER" id="PTHR21148">
    <property type="entry name" value="THIOREDOXIN DOMAIN-CONTAINING PROTEIN 9"/>
    <property type="match status" value="1"/>
</dbReference>
<dbReference type="Gene3D" id="3.40.30.10">
    <property type="entry name" value="Glutaredoxin"/>
    <property type="match status" value="1"/>
</dbReference>
<dbReference type="KEGG" id="erc:Ecym_4182"/>
<keyword evidence="5" id="KW-1185">Reference proteome</keyword>
<evidence type="ECO:0000256" key="2">
    <source>
        <dbReference type="SAM" id="MobiDB-lite"/>
    </source>
</evidence>
<dbReference type="InterPro" id="IPR024253">
    <property type="entry name" value="Phosducin_thioredoxin-like_dom"/>
</dbReference>
<dbReference type="OrthoDB" id="10257948at2759"/>
<evidence type="ECO:0000313" key="4">
    <source>
        <dbReference type="EMBL" id="AET39258.1"/>
    </source>
</evidence>
<protein>
    <recommendedName>
        <fullName evidence="3">Phosducin domain-containing protein</fullName>
    </recommendedName>
</protein>
<dbReference type="EMBL" id="CP002500">
    <property type="protein sequence ID" value="AET39258.1"/>
    <property type="molecule type" value="Genomic_DNA"/>
</dbReference>
<dbReference type="SUPFAM" id="SSF52833">
    <property type="entry name" value="Thioredoxin-like"/>
    <property type="match status" value="1"/>
</dbReference>
<sequence length="211" mass="24582">MADYDFKLANDTASSDSIDEVISALEDDDAFIFRYREQRIEEISRHLKEVKKNASEGEYGYVHTVESESELMQMTSKLNRVVIHFFLETFRRCSVMDDKLRELAAKHMTTKFLRISVDKCPFLVQKLNIKILPCVLSYVNAIERDRIIGFQQLGNQPDNFPLYTLEERLKKYDVIPSISETNYKNATRGDVNGLRSDSHHYRDEPDSDLDL</sequence>
<dbReference type="InterPro" id="IPR036249">
    <property type="entry name" value="Thioredoxin-like_sf"/>
</dbReference>